<sequence length="242" mass="26828">MIDNTPLVRKIGAFVALSDPELSVLASLHKRRRTFVAGRDLVHQGQTEQAAYILASGWACSYKLLSDGQRQIVDFQIPGDFLGLRSVLLHVSDHSIEPVTDIEVTEVLVADLLDAFTQTPRLATAVLWAASRDEAMVVEHLVDVGRRNAGERMAHFLLEFGARLALVGLGNKDGYACPLTQYHLADALGLSAVHVNRVLRQLREAGMVTFRDGFVAFDDYDQLVKFAQFDPSYMDHKGPILR</sequence>
<evidence type="ECO:0000256" key="3">
    <source>
        <dbReference type="ARBA" id="ARBA00023163"/>
    </source>
</evidence>
<keyword evidence="1" id="KW-0805">Transcription regulation</keyword>
<keyword evidence="6" id="KW-0808">Transferase</keyword>
<dbReference type="EMBL" id="FMZV01000011">
    <property type="protein sequence ID" value="SDD90359.1"/>
    <property type="molecule type" value="Genomic_DNA"/>
</dbReference>
<dbReference type="Pfam" id="PF00027">
    <property type="entry name" value="cNMP_binding"/>
    <property type="match status" value="1"/>
</dbReference>
<dbReference type="InterPro" id="IPR014710">
    <property type="entry name" value="RmlC-like_jellyroll"/>
</dbReference>
<evidence type="ECO:0000259" key="4">
    <source>
        <dbReference type="PROSITE" id="PS50042"/>
    </source>
</evidence>
<dbReference type="GO" id="GO:0006355">
    <property type="term" value="P:regulation of DNA-templated transcription"/>
    <property type="evidence" value="ECO:0007669"/>
    <property type="project" value="InterPro"/>
</dbReference>
<evidence type="ECO:0000256" key="2">
    <source>
        <dbReference type="ARBA" id="ARBA00023125"/>
    </source>
</evidence>
<feature type="domain" description="Cyclic nucleotide-binding" evidence="4">
    <location>
        <begin position="13"/>
        <end position="88"/>
    </location>
</feature>
<keyword evidence="2" id="KW-0238">DNA-binding</keyword>
<dbReference type="RefSeq" id="WP_093033775.1">
    <property type="nucleotide sequence ID" value="NZ_FMZV01000011.1"/>
</dbReference>
<dbReference type="InterPro" id="IPR000595">
    <property type="entry name" value="cNMP-bd_dom"/>
</dbReference>
<dbReference type="InterPro" id="IPR018490">
    <property type="entry name" value="cNMP-bd_dom_sf"/>
</dbReference>
<evidence type="ECO:0000313" key="7">
    <source>
        <dbReference type="Proteomes" id="UP000199628"/>
    </source>
</evidence>
<keyword evidence="7" id="KW-1185">Reference proteome</keyword>
<dbReference type="GO" id="GO:0003677">
    <property type="term" value="F:DNA binding"/>
    <property type="evidence" value="ECO:0007669"/>
    <property type="project" value="UniProtKB-KW"/>
</dbReference>
<dbReference type="InterPro" id="IPR036388">
    <property type="entry name" value="WH-like_DNA-bd_sf"/>
</dbReference>
<dbReference type="InterPro" id="IPR012318">
    <property type="entry name" value="HTH_CRP"/>
</dbReference>
<dbReference type="AlphaFoldDB" id="A0A1G6YIZ5"/>
<organism evidence="6 7">
    <name type="scientific">Ruegeria marina</name>
    <dbReference type="NCBI Taxonomy" id="639004"/>
    <lineage>
        <taxon>Bacteria</taxon>
        <taxon>Pseudomonadati</taxon>
        <taxon>Pseudomonadota</taxon>
        <taxon>Alphaproteobacteria</taxon>
        <taxon>Rhodobacterales</taxon>
        <taxon>Roseobacteraceae</taxon>
        <taxon>Ruegeria</taxon>
    </lineage>
</organism>
<dbReference type="SUPFAM" id="SSF46785">
    <property type="entry name" value="Winged helix' DNA-binding domain"/>
    <property type="match status" value="1"/>
</dbReference>
<dbReference type="InterPro" id="IPR036390">
    <property type="entry name" value="WH_DNA-bd_sf"/>
</dbReference>
<dbReference type="Proteomes" id="UP000199628">
    <property type="component" value="Unassembled WGS sequence"/>
</dbReference>
<dbReference type="SUPFAM" id="SSF51206">
    <property type="entry name" value="cAMP-binding domain-like"/>
    <property type="match status" value="1"/>
</dbReference>
<keyword evidence="3" id="KW-0804">Transcription</keyword>
<dbReference type="PROSITE" id="PS50042">
    <property type="entry name" value="CNMP_BINDING_3"/>
    <property type="match status" value="1"/>
</dbReference>
<name>A0A1G6YIZ5_9RHOB</name>
<dbReference type="Gene3D" id="1.10.10.10">
    <property type="entry name" value="Winged helix-like DNA-binding domain superfamily/Winged helix DNA-binding domain"/>
    <property type="match status" value="1"/>
</dbReference>
<dbReference type="PROSITE" id="PS51063">
    <property type="entry name" value="HTH_CRP_2"/>
    <property type="match status" value="1"/>
</dbReference>
<dbReference type="CDD" id="cd00038">
    <property type="entry name" value="CAP_ED"/>
    <property type="match status" value="1"/>
</dbReference>
<accession>A0A1G6YIZ5</accession>
<proteinExistence type="predicted"/>
<dbReference type="Pfam" id="PF13545">
    <property type="entry name" value="HTH_Crp_2"/>
    <property type="match status" value="1"/>
</dbReference>
<dbReference type="STRING" id="639004.SAMN04488239_111163"/>
<reference evidence="7" key="1">
    <citation type="submission" date="2016-10" db="EMBL/GenBank/DDBJ databases">
        <authorList>
            <person name="Varghese N."/>
            <person name="Submissions S."/>
        </authorList>
    </citation>
    <scope>NUCLEOTIDE SEQUENCE [LARGE SCALE GENOMIC DNA]</scope>
    <source>
        <strain evidence="7">CGMCC 1.9108</strain>
    </source>
</reference>
<feature type="domain" description="HTH crp-type" evidence="5">
    <location>
        <begin position="147"/>
        <end position="221"/>
    </location>
</feature>
<evidence type="ECO:0000313" key="6">
    <source>
        <dbReference type="EMBL" id="SDD90359.1"/>
    </source>
</evidence>
<dbReference type="SMART" id="SM00100">
    <property type="entry name" value="cNMP"/>
    <property type="match status" value="1"/>
</dbReference>
<evidence type="ECO:0000256" key="1">
    <source>
        <dbReference type="ARBA" id="ARBA00023015"/>
    </source>
</evidence>
<dbReference type="Gene3D" id="2.60.120.10">
    <property type="entry name" value="Jelly Rolls"/>
    <property type="match status" value="1"/>
</dbReference>
<dbReference type="GO" id="GO:0016301">
    <property type="term" value="F:kinase activity"/>
    <property type="evidence" value="ECO:0007669"/>
    <property type="project" value="UniProtKB-KW"/>
</dbReference>
<protein>
    <submittedName>
        <fullName evidence="6">cAMP-binding domain of CRP or a regulatory subunit of cAMP-dependent protein kinases</fullName>
    </submittedName>
</protein>
<gene>
    <name evidence="6" type="ORF">SAMN04488239_111163</name>
</gene>
<dbReference type="OrthoDB" id="7584044at2"/>
<keyword evidence="6" id="KW-0418">Kinase</keyword>
<evidence type="ECO:0000259" key="5">
    <source>
        <dbReference type="PROSITE" id="PS51063"/>
    </source>
</evidence>